<keyword evidence="3 5" id="KW-0472">Membrane</keyword>
<dbReference type="PIRSF" id="PIRSF003101">
    <property type="entry name" value="FtsA"/>
    <property type="match status" value="1"/>
</dbReference>
<dbReference type="NCBIfam" id="NF007009">
    <property type="entry name" value="PRK09472.1"/>
    <property type="match status" value="1"/>
</dbReference>
<feature type="domain" description="SHS2" evidence="7">
    <location>
        <begin position="10"/>
        <end position="196"/>
    </location>
</feature>
<dbReference type="SMART" id="SM00842">
    <property type="entry name" value="FtsA"/>
    <property type="match status" value="1"/>
</dbReference>
<comment type="subcellular location">
    <subcellularLocation>
        <location evidence="5">Cell membrane</location>
        <topology evidence="5">Peripheral membrane protein</topology>
        <orientation evidence="5">Cytoplasmic side</orientation>
    </subcellularLocation>
    <text evidence="5">Localizes to the Z ring in an FtsZ-dependent manner. Targeted to the membrane through a conserved C-terminal amphipathic helix.</text>
</comment>
<dbReference type="InterPro" id="IPR003494">
    <property type="entry name" value="SHS2_FtsA"/>
</dbReference>
<gene>
    <name evidence="5 8" type="primary">ftsA</name>
    <name evidence="8" type="ORF">TGUWTKB_2140</name>
</gene>
<dbReference type="CDD" id="cd24048">
    <property type="entry name" value="ASKHA_NBD_FtsA"/>
    <property type="match status" value="1"/>
</dbReference>
<dbReference type="NCBIfam" id="TIGR01174">
    <property type="entry name" value="ftsA"/>
    <property type="match status" value="1"/>
</dbReference>
<dbReference type="KEGG" id="sbw:TGUWTKB_2140"/>
<sequence>MIKVINKKLIVGLEIGTTKISVLIGEILPDSTMNIIGIGNCLSQGIDKGDVNNLELVVKSIKKSINQAEKIANCQISSVYLAFSHKKINIQNEIGIVPLYEKEVTQNDINNVVHTAKSVRIKDKHRILHVIPQEYKIDSQSGIKNPLGLSGIRMQAKVHLITCHNDIIKNMVKAVERCNVNVDAVIFSGLSSSLSVLTEDEKELGVCLVDIGGGTIDLSVYVNGILYHNKVIPYAGKTVTSDISYAFGISYNDAEKIKIRYGSALKSIIEKDEDIEITDIGHNFSKKLHIQTLAEIIEPRYIELLNLVKIEIMQLQTWLHQNDIICNFSAGIVLTGGGSNIKGLTDCAQHVFNLPTRIGKPINITGLTDEIKNTNFSTAVGLLLYGKESFLKKKSIKKNHNAFYNFFKKISNWIKKEF</sequence>
<evidence type="ECO:0000256" key="5">
    <source>
        <dbReference type="HAMAP-Rule" id="MF_02033"/>
    </source>
</evidence>
<dbReference type="PANTHER" id="PTHR32432">
    <property type="entry name" value="CELL DIVISION PROTEIN FTSA-RELATED"/>
    <property type="match status" value="1"/>
</dbReference>
<dbReference type="Pfam" id="PF02491">
    <property type="entry name" value="SHS2_FTSA"/>
    <property type="match status" value="1"/>
</dbReference>
<dbReference type="HAMAP" id="MF_02033">
    <property type="entry name" value="FtsA"/>
    <property type="match status" value="1"/>
</dbReference>
<name>A0A090AJ45_9ENTR</name>
<evidence type="ECO:0000259" key="7">
    <source>
        <dbReference type="SMART" id="SM00842"/>
    </source>
</evidence>
<dbReference type="Gene3D" id="3.30.1490.110">
    <property type="match status" value="1"/>
</dbReference>
<reference evidence="9" key="1">
    <citation type="submission" date="2013-11" db="EMBL/GenBank/DDBJ databases">
        <title>Symbiont-containing voluminous jelly as an extraordinary maternal gift for overwintering insect nymphs.</title>
        <authorList>
            <person name="Kaiwa N."/>
            <person name="Hosokawa T."/>
            <person name="Nikoh N."/>
            <person name="Meng X.Y."/>
            <person name="Tanahashi M."/>
            <person name="Moriyama M."/>
            <person name="Maeda T."/>
            <person name="Yamaguchi K."/>
            <person name="Shigenobu S."/>
            <person name="Ito M."/>
            <person name="Fukatsu T."/>
        </authorList>
    </citation>
    <scope>NUCLEOTIDE SEQUENCE [LARGE SCALE GENOMIC DNA]</scope>
    <source>
        <strain evidence="9">UwTKB</strain>
    </source>
</reference>
<keyword evidence="4 5" id="KW-0131">Cell cycle</keyword>
<comment type="similarity">
    <text evidence="5 6">Belongs to the FtsA/MreB family.</text>
</comment>
<comment type="subunit">
    <text evidence="5">Self-interacts. Interacts with FtsZ.</text>
</comment>
<evidence type="ECO:0000313" key="9">
    <source>
        <dbReference type="Proteomes" id="UP000031627"/>
    </source>
</evidence>
<dbReference type="GO" id="GO:0009898">
    <property type="term" value="C:cytoplasmic side of plasma membrane"/>
    <property type="evidence" value="ECO:0007669"/>
    <property type="project" value="UniProtKB-UniRule"/>
</dbReference>
<dbReference type="Gene3D" id="3.30.420.40">
    <property type="match status" value="1"/>
</dbReference>
<keyword evidence="1 5" id="KW-1003">Cell membrane</keyword>
<evidence type="ECO:0000256" key="1">
    <source>
        <dbReference type="ARBA" id="ARBA00022475"/>
    </source>
</evidence>
<evidence type="ECO:0000256" key="2">
    <source>
        <dbReference type="ARBA" id="ARBA00022618"/>
    </source>
</evidence>
<dbReference type="Pfam" id="PF14450">
    <property type="entry name" value="FtsA"/>
    <property type="match status" value="1"/>
</dbReference>
<dbReference type="InterPro" id="IPR043129">
    <property type="entry name" value="ATPase_NBD"/>
</dbReference>
<dbReference type="InterPro" id="IPR020823">
    <property type="entry name" value="Cell_div_FtsA"/>
</dbReference>
<protein>
    <recommendedName>
        <fullName evidence="5 6">Cell division protein FtsA</fullName>
    </recommendedName>
</protein>
<accession>A0A090AJ45</accession>
<dbReference type="AlphaFoldDB" id="A0A090AJ45"/>
<keyword evidence="2 5" id="KW-0132">Cell division</keyword>
<evidence type="ECO:0000256" key="6">
    <source>
        <dbReference type="PIRNR" id="PIRNR003101"/>
    </source>
</evidence>
<dbReference type="OrthoDB" id="9810567at2"/>
<organism evidence="8 9">
    <name type="scientific">Candidatus Tachikawaea gelatinosa</name>
    <dbReference type="NCBI Taxonomy" id="1410383"/>
    <lineage>
        <taxon>Bacteria</taxon>
        <taxon>Pseudomonadati</taxon>
        <taxon>Pseudomonadota</taxon>
        <taxon>Gammaproteobacteria</taxon>
        <taxon>Enterobacterales</taxon>
        <taxon>Enterobacteriaceae</taxon>
        <taxon>Candidatus Tachikawaea</taxon>
    </lineage>
</organism>
<dbReference type="GO" id="GO:0032153">
    <property type="term" value="C:cell division site"/>
    <property type="evidence" value="ECO:0007669"/>
    <property type="project" value="UniProtKB-UniRule"/>
</dbReference>
<dbReference type="EMBL" id="AP014521">
    <property type="protein sequence ID" value="BAP58458.1"/>
    <property type="molecule type" value="Genomic_DNA"/>
</dbReference>
<evidence type="ECO:0000256" key="4">
    <source>
        <dbReference type="ARBA" id="ARBA00023306"/>
    </source>
</evidence>
<keyword evidence="9" id="KW-1185">Reference proteome</keyword>
<dbReference type="GO" id="GO:0043093">
    <property type="term" value="P:FtsZ-dependent cytokinesis"/>
    <property type="evidence" value="ECO:0007669"/>
    <property type="project" value="UniProtKB-UniRule"/>
</dbReference>
<reference evidence="8 9" key="2">
    <citation type="journal article" date="2014" name="Curr. Biol.">
        <title>Symbiont-Supplemented Maternal Investment Underpinning Host's Ecological Adaptation.</title>
        <authorList>
            <person name="Kaiwa N."/>
            <person name="Hosokawa T."/>
            <person name="Nikoh N."/>
            <person name="Tanahashi M."/>
            <person name="Moriyama M."/>
            <person name="Meng X.Y."/>
            <person name="Maeda T."/>
            <person name="Yamaguchi K."/>
            <person name="Shigenobu S."/>
            <person name="Ito M."/>
            <person name="Fukatsu T."/>
        </authorList>
    </citation>
    <scope>NUCLEOTIDE SEQUENCE [LARGE SCALE GENOMIC DNA]</scope>
    <source>
        <strain evidence="8 9">UwTKB</strain>
    </source>
</reference>
<dbReference type="FunFam" id="3.30.1490.110:FF:000001">
    <property type="entry name" value="Cell division protein FtsA"/>
    <property type="match status" value="1"/>
</dbReference>
<dbReference type="HOGENOM" id="CLU_037850_3_2_6"/>
<dbReference type="Proteomes" id="UP000031627">
    <property type="component" value="Chromosome"/>
</dbReference>
<evidence type="ECO:0000313" key="8">
    <source>
        <dbReference type="EMBL" id="BAP58458.1"/>
    </source>
</evidence>
<comment type="function">
    <text evidence="5 6">Cell division protein that is involved in the assembly of the Z ring. May serve as a membrane anchor for the Z ring.</text>
</comment>
<dbReference type="STRING" id="1410383.TGUWTKB_2140"/>
<dbReference type="PANTHER" id="PTHR32432:SF4">
    <property type="entry name" value="CELL DIVISION PROTEIN FTSA"/>
    <property type="match status" value="1"/>
</dbReference>
<dbReference type="SUPFAM" id="SSF53067">
    <property type="entry name" value="Actin-like ATPase domain"/>
    <property type="match status" value="2"/>
</dbReference>
<evidence type="ECO:0000256" key="3">
    <source>
        <dbReference type="ARBA" id="ARBA00023136"/>
    </source>
</evidence>
<proteinExistence type="inferred from homology"/>
<dbReference type="RefSeq" id="WP_041062684.1">
    <property type="nucleotide sequence ID" value="NZ_AP014521.1"/>
</dbReference>
<dbReference type="InterPro" id="IPR050696">
    <property type="entry name" value="FtsA/MreB"/>
</dbReference>